<dbReference type="Pfam" id="PF00126">
    <property type="entry name" value="HTH_1"/>
    <property type="match status" value="1"/>
</dbReference>
<sequence length="289" mass="31838">MDDPETRELAYFVAVAEELHFGRAAARLGMAQPPLSRAIRQLERRLGVTLLERTSRRVSLTPAGEVLLRESRKALEAVAAAVRRTQRAGRPEQRLIVVMKPGVDGSMMMDILTRYEAELAAVPVDMLVCGIGEQATLLREGRADIGVLHSPYDDLSGFDTETLRVYRSVVVLPRDHRLAERLSVRVADLRDETMPRWPGAPKDGATGPMVRDVSQLMQLIALRRTIAVMPESVCSHLRDDLVAVPVVDAESTTVVIAWPKRSSSPALSAFVRVAAALANRHRLQAVSLN</sequence>
<dbReference type="InterPro" id="IPR036388">
    <property type="entry name" value="WH-like_DNA-bd_sf"/>
</dbReference>
<dbReference type="OrthoDB" id="4140098at2"/>
<dbReference type="AlphaFoldDB" id="A0A5B2WL79"/>
<dbReference type="PANTHER" id="PTHR30346">
    <property type="entry name" value="TRANSCRIPTIONAL DUAL REGULATOR HCAR-RELATED"/>
    <property type="match status" value="1"/>
</dbReference>
<proteinExistence type="inferred from homology"/>
<dbReference type="GO" id="GO:0032993">
    <property type="term" value="C:protein-DNA complex"/>
    <property type="evidence" value="ECO:0007669"/>
    <property type="project" value="TreeGrafter"/>
</dbReference>
<evidence type="ECO:0000313" key="7">
    <source>
        <dbReference type="Proteomes" id="UP000323454"/>
    </source>
</evidence>
<dbReference type="InterPro" id="IPR005119">
    <property type="entry name" value="LysR_subst-bd"/>
</dbReference>
<dbReference type="InterPro" id="IPR000847">
    <property type="entry name" value="LysR_HTH_N"/>
</dbReference>
<evidence type="ECO:0000259" key="5">
    <source>
        <dbReference type="PROSITE" id="PS50931"/>
    </source>
</evidence>
<gene>
    <name evidence="6" type="ORF">F0L68_35125</name>
</gene>
<keyword evidence="3" id="KW-0238">DNA-binding</keyword>
<dbReference type="RefSeq" id="WP_149854208.1">
    <property type="nucleotide sequence ID" value="NZ_VUOB01000074.1"/>
</dbReference>
<dbReference type="PRINTS" id="PR00039">
    <property type="entry name" value="HTHLYSR"/>
</dbReference>
<comment type="caution">
    <text evidence="6">The sequence shown here is derived from an EMBL/GenBank/DDBJ whole genome shotgun (WGS) entry which is preliminary data.</text>
</comment>
<name>A0A5B2WL79_9PSEU</name>
<keyword evidence="7" id="KW-1185">Reference proteome</keyword>
<evidence type="ECO:0000256" key="2">
    <source>
        <dbReference type="ARBA" id="ARBA00023015"/>
    </source>
</evidence>
<dbReference type="SUPFAM" id="SSF53850">
    <property type="entry name" value="Periplasmic binding protein-like II"/>
    <property type="match status" value="1"/>
</dbReference>
<organism evidence="6 7">
    <name type="scientific">Solihabitans fulvus</name>
    <dbReference type="NCBI Taxonomy" id="1892852"/>
    <lineage>
        <taxon>Bacteria</taxon>
        <taxon>Bacillati</taxon>
        <taxon>Actinomycetota</taxon>
        <taxon>Actinomycetes</taxon>
        <taxon>Pseudonocardiales</taxon>
        <taxon>Pseudonocardiaceae</taxon>
        <taxon>Solihabitans</taxon>
    </lineage>
</organism>
<reference evidence="6 7" key="2">
    <citation type="submission" date="2019-09" db="EMBL/GenBank/DDBJ databases">
        <authorList>
            <person name="Jin C."/>
        </authorList>
    </citation>
    <scope>NUCLEOTIDE SEQUENCE [LARGE SCALE GENOMIC DNA]</scope>
    <source>
        <strain evidence="6 7">AN110305</strain>
    </source>
</reference>
<protein>
    <submittedName>
        <fullName evidence="6">LysR family transcriptional regulator</fullName>
    </submittedName>
</protein>
<keyword evidence="2" id="KW-0805">Transcription regulation</keyword>
<dbReference type="Pfam" id="PF03466">
    <property type="entry name" value="LysR_substrate"/>
    <property type="match status" value="1"/>
</dbReference>
<reference evidence="6 7" key="1">
    <citation type="submission" date="2019-09" db="EMBL/GenBank/DDBJ databases">
        <title>Goodfellowia gen. nov., a new genus of the Pseudonocardineae related to Actinoalloteichus, containing Goodfellowia coeruleoviolacea gen. nov., comb. nov. gen. nov., comb. nov.</title>
        <authorList>
            <person name="Labeda D."/>
        </authorList>
    </citation>
    <scope>NUCLEOTIDE SEQUENCE [LARGE SCALE GENOMIC DNA]</scope>
    <source>
        <strain evidence="6 7">AN110305</strain>
    </source>
</reference>
<dbReference type="GO" id="GO:0003700">
    <property type="term" value="F:DNA-binding transcription factor activity"/>
    <property type="evidence" value="ECO:0007669"/>
    <property type="project" value="InterPro"/>
</dbReference>
<keyword evidence="4" id="KW-0804">Transcription</keyword>
<evidence type="ECO:0000313" key="6">
    <source>
        <dbReference type="EMBL" id="KAA2252551.1"/>
    </source>
</evidence>
<dbReference type="Gene3D" id="1.10.10.10">
    <property type="entry name" value="Winged helix-like DNA-binding domain superfamily/Winged helix DNA-binding domain"/>
    <property type="match status" value="1"/>
</dbReference>
<dbReference type="Proteomes" id="UP000323454">
    <property type="component" value="Unassembled WGS sequence"/>
</dbReference>
<evidence type="ECO:0000256" key="3">
    <source>
        <dbReference type="ARBA" id="ARBA00023125"/>
    </source>
</evidence>
<dbReference type="PROSITE" id="PS50931">
    <property type="entry name" value="HTH_LYSR"/>
    <property type="match status" value="1"/>
</dbReference>
<dbReference type="InterPro" id="IPR036390">
    <property type="entry name" value="WH_DNA-bd_sf"/>
</dbReference>
<dbReference type="EMBL" id="VUOB01000074">
    <property type="protein sequence ID" value="KAA2252551.1"/>
    <property type="molecule type" value="Genomic_DNA"/>
</dbReference>
<accession>A0A5B2WL79</accession>
<dbReference type="FunFam" id="1.10.10.10:FF:000001">
    <property type="entry name" value="LysR family transcriptional regulator"/>
    <property type="match status" value="1"/>
</dbReference>
<dbReference type="GO" id="GO:0003677">
    <property type="term" value="F:DNA binding"/>
    <property type="evidence" value="ECO:0007669"/>
    <property type="project" value="UniProtKB-KW"/>
</dbReference>
<dbReference type="SUPFAM" id="SSF46785">
    <property type="entry name" value="Winged helix' DNA-binding domain"/>
    <property type="match status" value="1"/>
</dbReference>
<evidence type="ECO:0000256" key="4">
    <source>
        <dbReference type="ARBA" id="ARBA00023163"/>
    </source>
</evidence>
<dbReference type="Gene3D" id="3.40.190.10">
    <property type="entry name" value="Periplasmic binding protein-like II"/>
    <property type="match status" value="2"/>
</dbReference>
<comment type="similarity">
    <text evidence="1">Belongs to the LysR transcriptional regulatory family.</text>
</comment>
<dbReference type="PANTHER" id="PTHR30346:SF0">
    <property type="entry name" value="HCA OPERON TRANSCRIPTIONAL ACTIVATOR HCAR"/>
    <property type="match status" value="1"/>
</dbReference>
<evidence type="ECO:0000256" key="1">
    <source>
        <dbReference type="ARBA" id="ARBA00009437"/>
    </source>
</evidence>
<feature type="domain" description="HTH lysR-type" evidence="5">
    <location>
        <begin position="4"/>
        <end position="61"/>
    </location>
</feature>